<reference evidence="1" key="1">
    <citation type="journal article" date="2021" name="Proc. Natl. Acad. Sci. U.S.A.">
        <title>A Catalog of Tens of Thousands of Viruses from Human Metagenomes Reveals Hidden Associations with Chronic Diseases.</title>
        <authorList>
            <person name="Tisza M.J."/>
            <person name="Buck C.B."/>
        </authorList>
    </citation>
    <scope>NUCLEOTIDE SEQUENCE</scope>
    <source>
        <strain evidence="1">CtUJH1</strain>
    </source>
</reference>
<protein>
    <submittedName>
        <fullName evidence="1">Uncharacterized protein</fullName>
    </submittedName>
</protein>
<accession>A0A8S5N7Y8</accession>
<sequence>MNLRQKRKHYNYSYRYFIAWIVVDDKVSFAVCPKKFKKTLKQKLKVNKTYDYAECCRKYFLLEEYHGEMPKFMRVKEVDT</sequence>
<organism evidence="1">
    <name type="scientific">Siphoviridae sp. ctUJH1</name>
    <dbReference type="NCBI Taxonomy" id="2826351"/>
    <lineage>
        <taxon>Viruses</taxon>
        <taxon>Duplodnaviria</taxon>
        <taxon>Heunggongvirae</taxon>
        <taxon>Uroviricota</taxon>
        <taxon>Caudoviricetes</taxon>
    </lineage>
</organism>
<name>A0A8S5N7Y8_9CAUD</name>
<proteinExistence type="predicted"/>
<dbReference type="EMBL" id="BK015094">
    <property type="protein sequence ID" value="DAD90785.1"/>
    <property type="molecule type" value="Genomic_DNA"/>
</dbReference>
<evidence type="ECO:0000313" key="1">
    <source>
        <dbReference type="EMBL" id="DAD90785.1"/>
    </source>
</evidence>